<feature type="compositionally biased region" description="Basic and acidic residues" evidence="1">
    <location>
        <begin position="620"/>
        <end position="633"/>
    </location>
</feature>
<evidence type="ECO:0000313" key="5">
    <source>
        <dbReference type="Proteomes" id="UP001324115"/>
    </source>
</evidence>
<dbReference type="InterPro" id="IPR011051">
    <property type="entry name" value="RmlC_Cupin_sf"/>
</dbReference>
<dbReference type="InterPro" id="IPR014710">
    <property type="entry name" value="RmlC-like_jellyroll"/>
</dbReference>
<organism evidence="4 5">
    <name type="scientific">Quercus rubra</name>
    <name type="common">Northern red oak</name>
    <name type="synonym">Quercus borealis</name>
    <dbReference type="NCBI Taxonomy" id="3512"/>
    <lineage>
        <taxon>Eukaryota</taxon>
        <taxon>Viridiplantae</taxon>
        <taxon>Streptophyta</taxon>
        <taxon>Embryophyta</taxon>
        <taxon>Tracheophyta</taxon>
        <taxon>Spermatophyta</taxon>
        <taxon>Magnoliopsida</taxon>
        <taxon>eudicotyledons</taxon>
        <taxon>Gunneridae</taxon>
        <taxon>Pentapetalae</taxon>
        <taxon>rosids</taxon>
        <taxon>fabids</taxon>
        <taxon>Fagales</taxon>
        <taxon>Fagaceae</taxon>
        <taxon>Quercus</taxon>
    </lineage>
</organism>
<dbReference type="CDD" id="cd02244">
    <property type="entry name" value="cupin_7S_vicilin-like_N"/>
    <property type="match status" value="1"/>
</dbReference>
<feature type="domain" description="Cupin type-1" evidence="3">
    <location>
        <begin position="239"/>
        <end position="393"/>
    </location>
</feature>
<keyword evidence="2" id="KW-0732">Signal</keyword>
<dbReference type="PANTHER" id="PTHR31189">
    <property type="entry name" value="OS03G0336100 PROTEIN-RELATED"/>
    <property type="match status" value="1"/>
</dbReference>
<feature type="compositionally biased region" description="Basic and acidic residues" evidence="1">
    <location>
        <begin position="419"/>
        <end position="469"/>
    </location>
</feature>
<dbReference type="CDD" id="cd02245">
    <property type="entry name" value="cupin_7S_vicilin-like_C"/>
    <property type="match status" value="1"/>
</dbReference>
<sequence length="633" mass="74433">MSNKASFLLLLFLSLSLFLHVNKAFKEDASGLEPVVRKDERRQLVVTEYGEVSAIEIGDGARGQYHLQFITLDPNSLFLPVLLHADMVLYVHTGSGRLTWTDTLGEMRRVDLRRGDIYRLKSGSIFYVLSSLQPERQKLRIYAIFTNTDDDSYEPTIGAYSTIGNLLRGFDKEVLKAAFKVSEDLIREITKGTEPPGIVHAEPTKETETNFLELDALLLQVFRRGRGGMLISDNKKKPYNIFDEKPDFENSNGWSLTVTKKKLHVLKGSNIGLFMVNLTEGSMMGPHWNPLATEISIVLRGEGMIRLVCSSTAKKSECNNMRFRVEEGDVFAVPRFHPMAQISFNNESFVFMGFSTTARKTNPQFLAGKSSVFQTLDKRVLALSFNVTNSTVIDQLMNQQPESVIVECCNCAEEEQRLMGEKEAKKREEEKEREEEEKKREEKEREEEEARKREKEEAKREEEEAREKEREEEEKEREEEAKREKEKARKREEEEGGKREEEEARKREEDAKWEQEEAKREEEERRRRWEEERKEKAREEPMREIREREHKEEETWRREHTREGEEGAKREQEEARRKEEERRGQEEPERETTRKGREEVEEKKRRQEAAAWEEEEEEWREAWGKGEEQAMMI</sequence>
<evidence type="ECO:0000259" key="3">
    <source>
        <dbReference type="SMART" id="SM00835"/>
    </source>
</evidence>
<gene>
    <name evidence="4" type="ORF">RGQ29_022176</name>
</gene>
<evidence type="ECO:0000256" key="2">
    <source>
        <dbReference type="SAM" id="SignalP"/>
    </source>
</evidence>
<evidence type="ECO:0000256" key="1">
    <source>
        <dbReference type="SAM" id="MobiDB-lite"/>
    </source>
</evidence>
<dbReference type="Pfam" id="PF00190">
    <property type="entry name" value="Cupin_1"/>
    <property type="match status" value="1"/>
</dbReference>
<comment type="caution">
    <text evidence="4">The sequence shown here is derived from an EMBL/GenBank/DDBJ whole genome shotgun (WGS) entry which is preliminary data.</text>
</comment>
<evidence type="ECO:0000313" key="4">
    <source>
        <dbReference type="EMBL" id="KAK4584334.1"/>
    </source>
</evidence>
<feature type="domain" description="Cupin type-1" evidence="3">
    <location>
        <begin position="33"/>
        <end position="187"/>
    </location>
</feature>
<dbReference type="Gene3D" id="2.60.120.10">
    <property type="entry name" value="Jelly Rolls"/>
    <property type="match status" value="2"/>
</dbReference>
<reference evidence="4 5" key="1">
    <citation type="journal article" date="2023" name="G3 (Bethesda)">
        <title>A haplotype-resolved chromosome-scale genome for Quercus rubra L. provides insights into the genetics of adaptive traits for red oak species.</title>
        <authorList>
            <person name="Kapoor B."/>
            <person name="Jenkins J."/>
            <person name="Schmutz J."/>
            <person name="Zhebentyayeva T."/>
            <person name="Kuelheim C."/>
            <person name="Coggeshall M."/>
            <person name="Heim C."/>
            <person name="Lasky J.R."/>
            <person name="Leites L."/>
            <person name="Islam-Faridi N."/>
            <person name="Romero-Severson J."/>
            <person name="DeLeo V.L."/>
            <person name="Lucas S.M."/>
            <person name="Lazic D."/>
            <person name="Gailing O."/>
            <person name="Carlson J."/>
            <person name="Staton M."/>
        </authorList>
    </citation>
    <scope>NUCLEOTIDE SEQUENCE [LARGE SCALE GENOMIC DNA]</scope>
    <source>
        <strain evidence="4">Pseudo-F2</strain>
    </source>
</reference>
<dbReference type="Proteomes" id="UP001324115">
    <property type="component" value="Unassembled WGS sequence"/>
</dbReference>
<accession>A0AAN7INX9</accession>
<feature type="signal peptide" evidence="2">
    <location>
        <begin position="1"/>
        <end position="24"/>
    </location>
</feature>
<feature type="region of interest" description="Disordered" evidence="1">
    <location>
        <begin position="419"/>
        <end position="633"/>
    </location>
</feature>
<dbReference type="AlphaFoldDB" id="A0AAN7INX9"/>
<dbReference type="SMART" id="SM00835">
    <property type="entry name" value="Cupin_1"/>
    <property type="match status" value="2"/>
</dbReference>
<name>A0AAN7INX9_QUERU</name>
<feature type="chain" id="PRO_5043019882" description="Cupin type-1 domain-containing protein" evidence="2">
    <location>
        <begin position="25"/>
        <end position="633"/>
    </location>
</feature>
<keyword evidence="5" id="KW-1185">Reference proteome</keyword>
<dbReference type="InterPro" id="IPR006045">
    <property type="entry name" value="Cupin_1"/>
</dbReference>
<dbReference type="InterPro" id="IPR050253">
    <property type="entry name" value="Seed_Storage-Functional"/>
</dbReference>
<dbReference type="SUPFAM" id="SSF51182">
    <property type="entry name" value="RmlC-like cupins"/>
    <property type="match status" value="1"/>
</dbReference>
<feature type="compositionally biased region" description="Basic and acidic residues" evidence="1">
    <location>
        <begin position="478"/>
        <end position="608"/>
    </location>
</feature>
<protein>
    <recommendedName>
        <fullName evidence="3">Cupin type-1 domain-containing protein</fullName>
    </recommendedName>
</protein>
<proteinExistence type="predicted"/>
<dbReference type="EMBL" id="JAXUIC010000006">
    <property type="protein sequence ID" value="KAK4584334.1"/>
    <property type="molecule type" value="Genomic_DNA"/>
</dbReference>
<dbReference type="PANTHER" id="PTHR31189:SF7">
    <property type="entry name" value="OS03G0197300 PROTEIN"/>
    <property type="match status" value="1"/>
</dbReference>